<gene>
    <name evidence="3" type="ORF">V5E97_22355</name>
</gene>
<sequence>MTPRIIDTNVNLSRWPTRRVRDDETTRLVTTLSGHGVVEAWAGSFDALLHKDLAGVNARLAHECRVQSRIRLVPFGSVNPAQPDWEEDLRRCVEEHGMPGIRLHPNYHGYPLDHPAFAQLLALAAKRDLVVTLCLQMEDERMMHPAFRVAPVNPAPLATVVAKTPGLRLLLLNSLSVIRGQALQKVIQAGDVSVDLSTREGVGGVASLLEEVALERVLFGSHAPCLYFESAILKLKESALAPAQLRAVQEQNARRLIPTAR</sequence>
<proteinExistence type="predicted"/>
<dbReference type="PANTHER" id="PTHR21240:SF28">
    <property type="entry name" value="ISO-OROTATE DECARBOXYLASE (EUROFUNG)"/>
    <property type="match status" value="1"/>
</dbReference>
<dbReference type="RefSeq" id="WP_406693780.1">
    <property type="nucleotide sequence ID" value="NZ_CP155447.1"/>
</dbReference>
<dbReference type="InterPro" id="IPR006680">
    <property type="entry name" value="Amidohydro-rel"/>
</dbReference>
<name>A0AAU7C7E2_9BACT</name>
<dbReference type="GO" id="GO:0005737">
    <property type="term" value="C:cytoplasm"/>
    <property type="evidence" value="ECO:0007669"/>
    <property type="project" value="TreeGrafter"/>
</dbReference>
<accession>A0AAU7C7E2</accession>
<dbReference type="GO" id="GO:0019748">
    <property type="term" value="P:secondary metabolic process"/>
    <property type="evidence" value="ECO:0007669"/>
    <property type="project" value="TreeGrafter"/>
</dbReference>
<evidence type="ECO:0000313" key="3">
    <source>
        <dbReference type="EMBL" id="XBH01092.1"/>
    </source>
</evidence>
<dbReference type="InterPro" id="IPR032465">
    <property type="entry name" value="ACMSD"/>
</dbReference>
<keyword evidence="1" id="KW-0456">Lyase</keyword>
<dbReference type="SUPFAM" id="SSF51556">
    <property type="entry name" value="Metallo-dependent hydrolases"/>
    <property type="match status" value="1"/>
</dbReference>
<reference evidence="3" key="1">
    <citation type="submission" date="2024-05" db="EMBL/GenBank/DDBJ databases">
        <title>Planctomycetes of the genus Singulisphaera possess chitinolytic capabilities.</title>
        <authorList>
            <person name="Ivanova A."/>
        </authorList>
    </citation>
    <scope>NUCLEOTIDE SEQUENCE</scope>
    <source>
        <strain evidence="3">Ch08T</strain>
    </source>
</reference>
<dbReference type="AlphaFoldDB" id="A0AAU7C7E2"/>
<protein>
    <submittedName>
        <fullName evidence="3">Amidohydrolase family protein</fullName>
    </submittedName>
</protein>
<dbReference type="Gene3D" id="3.20.20.140">
    <property type="entry name" value="Metal-dependent hydrolases"/>
    <property type="match status" value="1"/>
</dbReference>
<organism evidence="3">
    <name type="scientific">Singulisphaera sp. Ch08</name>
    <dbReference type="NCBI Taxonomy" id="3120278"/>
    <lineage>
        <taxon>Bacteria</taxon>
        <taxon>Pseudomonadati</taxon>
        <taxon>Planctomycetota</taxon>
        <taxon>Planctomycetia</taxon>
        <taxon>Isosphaerales</taxon>
        <taxon>Isosphaeraceae</taxon>
        <taxon>Singulisphaera</taxon>
    </lineage>
</organism>
<feature type="domain" description="Amidohydrolase-related" evidence="2">
    <location>
        <begin position="50"/>
        <end position="171"/>
    </location>
</feature>
<dbReference type="EMBL" id="CP155447">
    <property type="protein sequence ID" value="XBH01092.1"/>
    <property type="molecule type" value="Genomic_DNA"/>
</dbReference>
<evidence type="ECO:0000259" key="2">
    <source>
        <dbReference type="Pfam" id="PF04909"/>
    </source>
</evidence>
<dbReference type="InterPro" id="IPR032466">
    <property type="entry name" value="Metal_Hydrolase"/>
</dbReference>
<dbReference type="PANTHER" id="PTHR21240">
    <property type="entry name" value="2-AMINO-3-CARBOXYLMUCONATE-6-SEMIALDEHYDE DECARBOXYLASE"/>
    <property type="match status" value="1"/>
</dbReference>
<dbReference type="GO" id="GO:0016831">
    <property type="term" value="F:carboxy-lyase activity"/>
    <property type="evidence" value="ECO:0007669"/>
    <property type="project" value="InterPro"/>
</dbReference>
<dbReference type="Pfam" id="PF04909">
    <property type="entry name" value="Amidohydro_2"/>
    <property type="match status" value="1"/>
</dbReference>
<dbReference type="GO" id="GO:0016787">
    <property type="term" value="F:hydrolase activity"/>
    <property type="evidence" value="ECO:0007669"/>
    <property type="project" value="InterPro"/>
</dbReference>
<evidence type="ECO:0000256" key="1">
    <source>
        <dbReference type="ARBA" id="ARBA00023239"/>
    </source>
</evidence>